<evidence type="ECO:0000256" key="3">
    <source>
        <dbReference type="ARBA" id="ARBA00022840"/>
    </source>
</evidence>
<feature type="region of interest" description="Disordered" evidence="4">
    <location>
        <begin position="143"/>
        <end position="174"/>
    </location>
</feature>
<keyword evidence="7" id="KW-1185">Reference proteome</keyword>
<dbReference type="GO" id="GO:0005524">
    <property type="term" value="F:ATP binding"/>
    <property type="evidence" value="ECO:0007669"/>
    <property type="project" value="UniProtKB-KW"/>
</dbReference>
<evidence type="ECO:0000313" key="7">
    <source>
        <dbReference type="Proteomes" id="UP001223802"/>
    </source>
</evidence>
<dbReference type="Gene3D" id="2.40.100.10">
    <property type="entry name" value="Cyclophilin-like"/>
    <property type="match status" value="1"/>
</dbReference>
<dbReference type="Proteomes" id="UP001223802">
    <property type="component" value="Chromosome"/>
</dbReference>
<dbReference type="KEGG" id="ope:PU634_15290"/>
<proteinExistence type="predicted"/>
<keyword evidence="3" id="KW-0067">ATP-binding</keyword>
<dbReference type="InterPro" id="IPR003778">
    <property type="entry name" value="CT_A_B"/>
</dbReference>
<evidence type="ECO:0000256" key="2">
    <source>
        <dbReference type="ARBA" id="ARBA00022801"/>
    </source>
</evidence>
<accession>A0AA50KMR7</accession>
<dbReference type="Pfam" id="PF02626">
    <property type="entry name" value="CT_A_B"/>
    <property type="match status" value="1"/>
</dbReference>
<keyword evidence="1" id="KW-0547">Nucleotide-binding</keyword>
<dbReference type="InterPro" id="IPR029000">
    <property type="entry name" value="Cyclophilin-like_dom_sf"/>
</dbReference>
<evidence type="ECO:0000259" key="5">
    <source>
        <dbReference type="SMART" id="SM00797"/>
    </source>
</evidence>
<dbReference type="RefSeq" id="WP_306761623.1">
    <property type="nucleotide sequence ID" value="NZ_CP118224.1"/>
</dbReference>
<dbReference type="AlphaFoldDB" id="A0AA50KMR7"/>
<keyword evidence="2" id="KW-0378">Hydrolase</keyword>
<dbReference type="GO" id="GO:0016787">
    <property type="term" value="F:hydrolase activity"/>
    <property type="evidence" value="ECO:0007669"/>
    <property type="project" value="UniProtKB-KW"/>
</dbReference>
<evidence type="ECO:0000256" key="4">
    <source>
        <dbReference type="SAM" id="MobiDB-lite"/>
    </source>
</evidence>
<dbReference type="PANTHER" id="PTHR43309:SF4">
    <property type="entry name" value="CARBOXYLTRANSFERASE DOMAIN-CONTAINING PROTEIN"/>
    <property type="match status" value="1"/>
</dbReference>
<dbReference type="NCBIfam" id="TIGR00724">
    <property type="entry name" value="urea_amlyse_rel"/>
    <property type="match status" value="1"/>
</dbReference>
<sequence>MSLLIEKPGPLSTLQDAGRFGVRHLGVAQGGPADLHAWAWANWLVGNGWGATALEITLGGLTLTAQQPCRLALCGADMQARVNGRPLPHWQSFTLEPGETLALGMARSGVRAYLAVAGGFQAEPVLDSTACVVRDGLGGHKGDGSPLAAGDELRFDRATQNAGSNRSLPERERRGYQDDPVLALIPGAQFRHFEDHSLIEALSRPWTVDPQSDRMGIRLKGSLLQCNMETLVSEGLTLGAVQVPPDGQPIVLLNDRQTIGGYPRLGTLSPLSCAQLAQCRPGQALRLLTTTASEAQREYRKFRAQF</sequence>
<protein>
    <submittedName>
        <fullName evidence="6">Biotin-dependent carboxyltransferase family protein</fullName>
    </submittedName>
</protein>
<feature type="domain" description="Carboxyltransferase" evidence="5">
    <location>
        <begin position="24"/>
        <end position="306"/>
    </location>
</feature>
<organism evidence="6 7">
    <name type="scientific">Oceanimonas pelagia</name>
    <dbReference type="NCBI Taxonomy" id="3028314"/>
    <lineage>
        <taxon>Bacteria</taxon>
        <taxon>Pseudomonadati</taxon>
        <taxon>Pseudomonadota</taxon>
        <taxon>Gammaproteobacteria</taxon>
        <taxon>Aeromonadales</taxon>
        <taxon>Aeromonadaceae</taxon>
        <taxon>Oceanimonas</taxon>
    </lineage>
</organism>
<dbReference type="InterPro" id="IPR052708">
    <property type="entry name" value="PxpC"/>
</dbReference>
<reference evidence="6 7" key="1">
    <citation type="submission" date="2023-02" db="EMBL/GenBank/DDBJ databases">
        <title>Complete genome sequence of a novel bacterium Oceanimonas sp. NTOU-MSR1 isolated from marine coast sediment.</title>
        <authorList>
            <person name="Yang H.-T."/>
            <person name="Chen Y.-L."/>
            <person name="Ho Y.-N."/>
        </authorList>
    </citation>
    <scope>NUCLEOTIDE SEQUENCE [LARGE SCALE GENOMIC DNA]</scope>
    <source>
        <strain evidence="6 7">NTOU-MSR1</strain>
    </source>
</reference>
<evidence type="ECO:0000256" key="1">
    <source>
        <dbReference type="ARBA" id="ARBA00022741"/>
    </source>
</evidence>
<name>A0AA50KMR7_9GAMM</name>
<feature type="compositionally biased region" description="Polar residues" evidence="4">
    <location>
        <begin position="158"/>
        <end position="167"/>
    </location>
</feature>
<evidence type="ECO:0000313" key="6">
    <source>
        <dbReference type="EMBL" id="WMC10424.1"/>
    </source>
</evidence>
<dbReference type="SMART" id="SM00797">
    <property type="entry name" value="AHS2"/>
    <property type="match status" value="1"/>
</dbReference>
<gene>
    <name evidence="6" type="ORF">PU634_15290</name>
</gene>
<dbReference type="PANTHER" id="PTHR43309">
    <property type="entry name" value="5-OXOPROLINASE SUBUNIT C"/>
    <property type="match status" value="1"/>
</dbReference>
<dbReference type="EMBL" id="CP118224">
    <property type="protein sequence ID" value="WMC10424.1"/>
    <property type="molecule type" value="Genomic_DNA"/>
</dbReference>